<feature type="transmembrane region" description="Helical" evidence="6">
    <location>
        <begin position="71"/>
        <end position="90"/>
    </location>
</feature>
<keyword evidence="3 6" id="KW-0812">Transmembrane</keyword>
<evidence type="ECO:0000313" key="7">
    <source>
        <dbReference type="EMBL" id="AGL81873.1"/>
    </source>
</evidence>
<dbReference type="Proteomes" id="UP000013940">
    <property type="component" value="Chromosome"/>
</dbReference>
<dbReference type="GO" id="GO:0005886">
    <property type="term" value="C:plasma membrane"/>
    <property type="evidence" value="ECO:0007669"/>
    <property type="project" value="UniProtKB-SubCell"/>
</dbReference>
<evidence type="ECO:0000256" key="1">
    <source>
        <dbReference type="ARBA" id="ARBA00004370"/>
    </source>
</evidence>
<dbReference type="AlphaFoldDB" id="A0A2C9EE01"/>
<dbReference type="EMBL" id="CP003190">
    <property type="protein sequence ID" value="AGL81873.1"/>
    <property type="molecule type" value="Genomic_DNA"/>
</dbReference>
<dbReference type="Pfam" id="PF02104">
    <property type="entry name" value="SURF1"/>
    <property type="match status" value="1"/>
</dbReference>
<evidence type="ECO:0000256" key="4">
    <source>
        <dbReference type="ARBA" id="ARBA00022989"/>
    </source>
</evidence>
<dbReference type="CDD" id="cd06662">
    <property type="entry name" value="SURF1"/>
    <property type="match status" value="1"/>
</dbReference>
<evidence type="ECO:0000313" key="8">
    <source>
        <dbReference type="Proteomes" id="UP000013940"/>
    </source>
</evidence>
<name>A0A2C9EE01_PSEPH</name>
<comment type="similarity">
    <text evidence="2 6">Belongs to the SURF1 family.</text>
</comment>
<feature type="transmembrane region" description="Helical" evidence="6">
    <location>
        <begin position="272"/>
        <end position="291"/>
    </location>
</feature>
<evidence type="ECO:0000256" key="5">
    <source>
        <dbReference type="ARBA" id="ARBA00023136"/>
    </source>
</evidence>
<reference evidence="8" key="1">
    <citation type="journal article" date="2014" name="Genome Announc.">
        <title>Full-genome sequence of the plant growth-promoting bacterium Pseudomonas protegens CHA0.</title>
        <authorList>
            <person name="Jousset A."/>
            <person name="Schuldes J."/>
            <person name="Keel C."/>
            <person name="Maurhofer M."/>
            <person name="Daniel R."/>
            <person name="Scheu S."/>
            <person name="Thuermer A."/>
        </authorList>
    </citation>
    <scope>NUCLEOTIDE SEQUENCE [LARGE SCALE GENOMIC DNA]</scope>
    <source>
        <strain evidence="8">DSM 19095 / LMG 27888 / CFBP 6595 / CHA0</strain>
    </source>
</reference>
<accession>A0A2C9EE01</accession>
<keyword evidence="4 6" id="KW-1133">Transmembrane helix</keyword>
<dbReference type="eggNOG" id="COG3346">
    <property type="taxonomic scope" value="Bacteria"/>
</dbReference>
<dbReference type="InterPro" id="IPR045214">
    <property type="entry name" value="Surf1/Surf4"/>
</dbReference>
<organism evidence="7 8">
    <name type="scientific">Pseudomonas protegens (strain DSM 19095 / LMG 27888 / CFBP 6595 / CHA0)</name>
    <dbReference type="NCBI Taxonomy" id="1124983"/>
    <lineage>
        <taxon>Bacteria</taxon>
        <taxon>Pseudomonadati</taxon>
        <taxon>Pseudomonadota</taxon>
        <taxon>Gammaproteobacteria</taxon>
        <taxon>Pseudomonadales</taxon>
        <taxon>Pseudomonadaceae</taxon>
        <taxon>Pseudomonas</taxon>
    </lineage>
</organism>
<dbReference type="KEGG" id="pprc:PFLCHA0_c00660"/>
<dbReference type="PANTHER" id="PTHR23427">
    <property type="entry name" value="SURFEIT LOCUS PROTEIN"/>
    <property type="match status" value="1"/>
</dbReference>
<keyword evidence="5 6" id="KW-0472">Membrane</keyword>
<dbReference type="InterPro" id="IPR002994">
    <property type="entry name" value="Surf1/Shy1"/>
</dbReference>
<proteinExistence type="inferred from homology"/>
<evidence type="ECO:0000256" key="3">
    <source>
        <dbReference type="ARBA" id="ARBA00022692"/>
    </source>
</evidence>
<evidence type="ECO:0000256" key="2">
    <source>
        <dbReference type="ARBA" id="ARBA00007165"/>
    </source>
</evidence>
<dbReference type="PROSITE" id="PS50895">
    <property type="entry name" value="SURF1"/>
    <property type="match status" value="1"/>
</dbReference>
<protein>
    <recommendedName>
        <fullName evidence="6">SURF1-like protein</fullName>
    </recommendedName>
</protein>
<evidence type="ECO:0000256" key="6">
    <source>
        <dbReference type="RuleBase" id="RU363076"/>
    </source>
</evidence>
<gene>
    <name evidence="7" type="ORF">PFLCHA0_c00660</name>
</gene>
<dbReference type="HOGENOM" id="CLU_047737_2_1_6"/>
<sequence>MLSEVTRRLDELSSLTRKNRPLNRLTTVAISIRTMAALSMVGLRGKRDVQQYSEWISQPCRPAMKGFRPGIGPTLVVLLLLPVLVALGFWQLGRGEQKRQLLASYAERRAAEPVALFELLASEDPAFRRVRLHGHFDADHSLLMDNRLHDGKVGVELLQPFLDQASGRWLLVNRGWLPWPDRRTPPVFSTPQQSLSLDAWVYVSPGAAFQLHADPSGAIWPRLITAVAPQALWAELGRSGFDHEVRLESGPGAYLTEWPVVAMGPEKHQAYAVQWFAMALALFALYLYFGWHNTREKRHGNGHESTQHL</sequence>
<keyword evidence="6" id="KW-1003">Cell membrane</keyword>
<comment type="subcellular location">
    <subcellularLocation>
        <location evidence="6">Cell membrane</location>
        <topology evidence="6">Multi-pass membrane protein</topology>
    </subcellularLocation>
    <subcellularLocation>
        <location evidence="1">Membrane</location>
    </subcellularLocation>
</comment>
<dbReference type="PANTHER" id="PTHR23427:SF2">
    <property type="entry name" value="SURFEIT LOCUS PROTEIN 1"/>
    <property type="match status" value="1"/>
</dbReference>